<dbReference type="Gene3D" id="1.10.20.10">
    <property type="entry name" value="Histone, subunit A"/>
    <property type="match status" value="1"/>
</dbReference>
<dbReference type="OMA" id="KQNHRTI"/>
<dbReference type="GO" id="GO:0006974">
    <property type="term" value="P:DNA damage response"/>
    <property type="evidence" value="ECO:0007669"/>
    <property type="project" value="TreeGrafter"/>
</dbReference>
<accession>A0A7M7K9V1</accession>
<dbReference type="GO" id="GO:0031507">
    <property type="term" value="P:heterochromatin formation"/>
    <property type="evidence" value="ECO:0007669"/>
    <property type="project" value="TreeGrafter"/>
</dbReference>
<dbReference type="GO" id="GO:0046982">
    <property type="term" value="F:protein heterodimerization activity"/>
    <property type="evidence" value="ECO:0007669"/>
    <property type="project" value="InterPro"/>
</dbReference>
<name>A0A7M7K9V1_VARDE</name>
<dbReference type="Proteomes" id="UP000594260">
    <property type="component" value="Unplaced"/>
</dbReference>
<dbReference type="InterPro" id="IPR009072">
    <property type="entry name" value="Histone-fold"/>
</dbReference>
<comment type="subcellular location">
    <subcellularLocation>
        <location evidence="1">Nucleus</location>
    </subcellularLocation>
</comment>
<dbReference type="KEGG" id="vde:111250902"/>
<dbReference type="CTD" id="3772329"/>
<evidence type="ECO:0000313" key="7">
    <source>
        <dbReference type="Proteomes" id="UP000594260"/>
    </source>
</evidence>
<evidence type="ECO:0000256" key="3">
    <source>
        <dbReference type="ARBA" id="ARBA00039793"/>
    </source>
</evidence>
<feature type="compositionally biased region" description="Acidic residues" evidence="4">
    <location>
        <begin position="131"/>
        <end position="148"/>
    </location>
</feature>
<dbReference type="FunCoup" id="A0A7M7K9V1">
    <property type="interactions" value="586"/>
</dbReference>
<protein>
    <recommendedName>
        <fullName evidence="3">DNA polymerase epsilon subunit 3</fullName>
    </recommendedName>
</protein>
<dbReference type="AlphaFoldDB" id="A0A7M7K9V1"/>
<dbReference type="GO" id="GO:0031490">
    <property type="term" value="F:chromatin DNA binding"/>
    <property type="evidence" value="ECO:0007669"/>
    <property type="project" value="TreeGrafter"/>
</dbReference>
<dbReference type="InParanoid" id="A0A7M7K9V1"/>
<evidence type="ECO:0000256" key="4">
    <source>
        <dbReference type="SAM" id="MobiDB-lite"/>
    </source>
</evidence>
<dbReference type="PANTHER" id="PTHR46172">
    <property type="entry name" value="DNA POLYMERASE EPSILON SUBUNIT 3"/>
    <property type="match status" value="1"/>
</dbReference>
<feature type="region of interest" description="Disordered" evidence="4">
    <location>
        <begin position="92"/>
        <end position="148"/>
    </location>
</feature>
<evidence type="ECO:0000259" key="5">
    <source>
        <dbReference type="Pfam" id="PF00808"/>
    </source>
</evidence>
<dbReference type="CDD" id="cd22928">
    <property type="entry name" value="HFD_POLE3_DPB4"/>
    <property type="match status" value="1"/>
</dbReference>
<dbReference type="SUPFAM" id="SSF47113">
    <property type="entry name" value="Histone-fold"/>
    <property type="match status" value="1"/>
</dbReference>
<dbReference type="GeneID" id="111250902"/>
<dbReference type="OrthoDB" id="1707486at2759"/>
<proteinExistence type="predicted"/>
<sequence length="148" mass="16201">MAERPEDFNLPVSVVARLLKESLPENVSVSKEARAALAKAASIFVLYSTSLSNNFANKSKRKMVSGQDVMAAMEDMELEAFKPQLEEALEAFRRDKSAKKDKKKAKDGTTKNSSGDGPVEAKLQDNNNDVEMAEDANSDQDAADQDDD</sequence>
<dbReference type="InterPro" id="IPR051377">
    <property type="entry name" value="DNA_Pol-Epsilon_Subunit"/>
</dbReference>
<dbReference type="GO" id="GO:0008623">
    <property type="term" value="C:CHRAC"/>
    <property type="evidence" value="ECO:0007669"/>
    <property type="project" value="TreeGrafter"/>
</dbReference>
<dbReference type="RefSeq" id="XP_022662581.1">
    <property type="nucleotide sequence ID" value="XM_022806846.1"/>
</dbReference>
<dbReference type="EnsemblMetazoa" id="XM_022806846">
    <property type="protein sequence ID" value="XP_022662581"/>
    <property type="gene ID" value="LOC111250902"/>
</dbReference>
<evidence type="ECO:0000313" key="6">
    <source>
        <dbReference type="EnsemblMetazoa" id="XP_022662581"/>
    </source>
</evidence>
<organism evidence="6 7">
    <name type="scientific">Varroa destructor</name>
    <name type="common">Honeybee mite</name>
    <dbReference type="NCBI Taxonomy" id="109461"/>
    <lineage>
        <taxon>Eukaryota</taxon>
        <taxon>Metazoa</taxon>
        <taxon>Ecdysozoa</taxon>
        <taxon>Arthropoda</taxon>
        <taxon>Chelicerata</taxon>
        <taxon>Arachnida</taxon>
        <taxon>Acari</taxon>
        <taxon>Parasitiformes</taxon>
        <taxon>Mesostigmata</taxon>
        <taxon>Gamasina</taxon>
        <taxon>Dermanyssoidea</taxon>
        <taxon>Varroidae</taxon>
        <taxon>Varroa</taxon>
    </lineage>
</organism>
<dbReference type="GO" id="GO:0006272">
    <property type="term" value="P:leading strand elongation"/>
    <property type="evidence" value="ECO:0007669"/>
    <property type="project" value="TreeGrafter"/>
</dbReference>
<keyword evidence="7" id="KW-1185">Reference proteome</keyword>
<dbReference type="InterPro" id="IPR003958">
    <property type="entry name" value="CBFA_NFYB_domain"/>
</dbReference>
<reference evidence="6" key="1">
    <citation type="submission" date="2021-01" db="UniProtKB">
        <authorList>
            <consortium name="EnsemblMetazoa"/>
        </authorList>
    </citation>
    <scope>IDENTIFICATION</scope>
</reference>
<feature type="domain" description="Transcription factor CBF/NF-Y/archaeal histone" evidence="5">
    <location>
        <begin position="9"/>
        <end position="73"/>
    </location>
</feature>
<dbReference type="Pfam" id="PF00808">
    <property type="entry name" value="CBFD_NFYB_HMF"/>
    <property type="match status" value="1"/>
</dbReference>
<evidence type="ECO:0000256" key="1">
    <source>
        <dbReference type="ARBA" id="ARBA00004123"/>
    </source>
</evidence>
<keyword evidence="2" id="KW-0539">Nucleus</keyword>
<evidence type="ECO:0000256" key="2">
    <source>
        <dbReference type="ARBA" id="ARBA00023242"/>
    </source>
</evidence>
<dbReference type="PANTHER" id="PTHR46172:SF1">
    <property type="entry name" value="DNA POLYMERASE EPSILON SUBUNIT 3"/>
    <property type="match status" value="1"/>
</dbReference>
<dbReference type="GO" id="GO:0008622">
    <property type="term" value="C:epsilon DNA polymerase complex"/>
    <property type="evidence" value="ECO:0007669"/>
    <property type="project" value="TreeGrafter"/>
</dbReference>